<sequence length="190" mass="20866">MSGISENKTAAQSATFQQNASMLRHLARLYVTDIKFAYRWTNDAMNTFGYGEEALLDVTADMTAVTRAFAESLSPYIAEANEVVQAWEALILSQADITDRPAWKDPKINQRIAVLTTALSPTLGAFEQQLRALNDAMLTAQFDEILASSRHYVSMKSIEGSAEEYGAIDWGHTLDLGRSTLPSAHFGQAA</sequence>
<protein>
    <submittedName>
        <fullName evidence="1">Uncharacterized protein</fullName>
    </submittedName>
</protein>
<accession>A0ABQ4U9E6</accession>
<evidence type="ECO:0000313" key="1">
    <source>
        <dbReference type="EMBL" id="GJE63856.1"/>
    </source>
</evidence>
<proteinExistence type="predicted"/>
<dbReference type="Proteomes" id="UP001055039">
    <property type="component" value="Unassembled WGS sequence"/>
</dbReference>
<gene>
    <name evidence="1" type="ORF">LNAOJCKE_1054</name>
</gene>
<dbReference type="EMBL" id="BPRC01000002">
    <property type="protein sequence ID" value="GJE63856.1"/>
    <property type="molecule type" value="Genomic_DNA"/>
</dbReference>
<keyword evidence="2" id="KW-1185">Reference proteome</keyword>
<reference evidence="1" key="2">
    <citation type="submission" date="2021-08" db="EMBL/GenBank/DDBJ databases">
        <authorList>
            <person name="Tani A."/>
            <person name="Ola A."/>
            <person name="Ogura Y."/>
            <person name="Katsura K."/>
            <person name="Hayashi T."/>
        </authorList>
    </citation>
    <scope>NUCLEOTIDE SEQUENCE</scope>
    <source>
        <strain evidence="1">NBRC 15686</strain>
    </source>
</reference>
<dbReference type="RefSeq" id="WP_238222987.1">
    <property type="nucleotide sequence ID" value="NZ_BAAADH010000099.1"/>
</dbReference>
<comment type="caution">
    <text evidence="1">The sequence shown here is derived from an EMBL/GenBank/DDBJ whole genome shotgun (WGS) entry which is preliminary data.</text>
</comment>
<reference evidence="1" key="1">
    <citation type="journal article" date="2021" name="Front. Microbiol.">
        <title>Comprehensive Comparative Genomics and Phenotyping of Methylobacterium Species.</title>
        <authorList>
            <person name="Alessa O."/>
            <person name="Ogura Y."/>
            <person name="Fujitani Y."/>
            <person name="Takami H."/>
            <person name="Hayashi T."/>
            <person name="Sahin N."/>
            <person name="Tani A."/>
        </authorList>
    </citation>
    <scope>NUCLEOTIDE SEQUENCE</scope>
    <source>
        <strain evidence="1">NBRC 15686</strain>
    </source>
</reference>
<name>A0ABQ4U9E6_9HYPH</name>
<evidence type="ECO:0000313" key="2">
    <source>
        <dbReference type="Proteomes" id="UP001055039"/>
    </source>
</evidence>
<organism evidence="1 2">
    <name type="scientific">Methylorubrum aminovorans</name>
    <dbReference type="NCBI Taxonomy" id="269069"/>
    <lineage>
        <taxon>Bacteria</taxon>
        <taxon>Pseudomonadati</taxon>
        <taxon>Pseudomonadota</taxon>
        <taxon>Alphaproteobacteria</taxon>
        <taxon>Hyphomicrobiales</taxon>
        <taxon>Methylobacteriaceae</taxon>
        <taxon>Methylorubrum</taxon>
    </lineage>
</organism>